<comment type="caution">
    <text evidence="1">The sequence shown here is derived from an EMBL/GenBank/DDBJ whole genome shotgun (WGS) entry which is preliminary data.</text>
</comment>
<reference evidence="1 2" key="1">
    <citation type="submission" date="2020-01" db="EMBL/GenBank/DDBJ databases">
        <title>Leptobacterium flavescens.</title>
        <authorList>
            <person name="Wang G."/>
        </authorList>
    </citation>
    <scope>NUCLEOTIDE SEQUENCE [LARGE SCALE GENOMIC DNA]</scope>
    <source>
        <strain evidence="1 2">KCTC 22160</strain>
    </source>
</reference>
<dbReference type="EMBL" id="JAABOO010000003">
    <property type="protein sequence ID" value="NER14540.1"/>
    <property type="molecule type" value="Genomic_DNA"/>
</dbReference>
<dbReference type="RefSeq" id="WP_163607826.1">
    <property type="nucleotide sequence ID" value="NZ_JAABOO010000003.1"/>
</dbReference>
<keyword evidence="2" id="KW-1185">Reference proteome</keyword>
<sequence>MKKLIFLMVILVSFSFGTPEDPEVYICASKNSKRYHFRKDCRGLSRCKAKIVKMPLSKAKKIGRTLCGYED</sequence>
<evidence type="ECO:0000313" key="2">
    <source>
        <dbReference type="Proteomes" id="UP000468581"/>
    </source>
</evidence>
<accession>A0A6P0UPZ1</accession>
<dbReference type="Proteomes" id="UP000468581">
    <property type="component" value="Unassembled WGS sequence"/>
</dbReference>
<dbReference type="AlphaFoldDB" id="A0A6P0UPZ1"/>
<evidence type="ECO:0000313" key="1">
    <source>
        <dbReference type="EMBL" id="NER14540.1"/>
    </source>
</evidence>
<organism evidence="1 2">
    <name type="scientific">Leptobacterium flavescens</name>
    <dbReference type="NCBI Taxonomy" id="472055"/>
    <lineage>
        <taxon>Bacteria</taxon>
        <taxon>Pseudomonadati</taxon>
        <taxon>Bacteroidota</taxon>
        <taxon>Flavobacteriia</taxon>
        <taxon>Flavobacteriales</taxon>
        <taxon>Flavobacteriaceae</taxon>
        <taxon>Leptobacterium</taxon>
    </lineage>
</organism>
<name>A0A6P0UPZ1_9FLAO</name>
<gene>
    <name evidence="1" type="ORF">GWK08_13885</name>
</gene>
<protein>
    <submittedName>
        <fullName evidence="1">Uncharacterized protein</fullName>
    </submittedName>
</protein>
<proteinExistence type="predicted"/>